<name>A0ACB9Q8I0_BAUVA</name>
<dbReference type="EMBL" id="CM039426">
    <property type="protein sequence ID" value="KAI4357118.1"/>
    <property type="molecule type" value="Genomic_DNA"/>
</dbReference>
<accession>A0ACB9Q8I0</accession>
<evidence type="ECO:0000313" key="2">
    <source>
        <dbReference type="Proteomes" id="UP000828941"/>
    </source>
</evidence>
<protein>
    <submittedName>
        <fullName evidence="1">Uncharacterized protein</fullName>
    </submittedName>
</protein>
<keyword evidence="2" id="KW-1185">Reference proteome</keyword>
<dbReference type="Proteomes" id="UP000828941">
    <property type="component" value="Chromosome 1"/>
</dbReference>
<organism evidence="1 2">
    <name type="scientific">Bauhinia variegata</name>
    <name type="common">Purple orchid tree</name>
    <name type="synonym">Phanera variegata</name>
    <dbReference type="NCBI Taxonomy" id="167791"/>
    <lineage>
        <taxon>Eukaryota</taxon>
        <taxon>Viridiplantae</taxon>
        <taxon>Streptophyta</taxon>
        <taxon>Embryophyta</taxon>
        <taxon>Tracheophyta</taxon>
        <taxon>Spermatophyta</taxon>
        <taxon>Magnoliopsida</taxon>
        <taxon>eudicotyledons</taxon>
        <taxon>Gunneridae</taxon>
        <taxon>Pentapetalae</taxon>
        <taxon>rosids</taxon>
        <taxon>fabids</taxon>
        <taxon>Fabales</taxon>
        <taxon>Fabaceae</taxon>
        <taxon>Cercidoideae</taxon>
        <taxon>Cercideae</taxon>
        <taxon>Bauhiniinae</taxon>
        <taxon>Bauhinia</taxon>
    </lineage>
</organism>
<evidence type="ECO:0000313" key="1">
    <source>
        <dbReference type="EMBL" id="KAI4357118.1"/>
    </source>
</evidence>
<proteinExistence type="predicted"/>
<gene>
    <name evidence="1" type="ORF">L6164_001086</name>
</gene>
<comment type="caution">
    <text evidence="1">The sequence shown here is derived from an EMBL/GenBank/DDBJ whole genome shotgun (WGS) entry which is preliminary data.</text>
</comment>
<reference evidence="1 2" key="1">
    <citation type="journal article" date="2022" name="DNA Res.">
        <title>Chromosomal-level genome assembly of the orchid tree Bauhinia variegata (Leguminosae; Cercidoideae) supports the allotetraploid origin hypothesis of Bauhinia.</title>
        <authorList>
            <person name="Zhong Y."/>
            <person name="Chen Y."/>
            <person name="Zheng D."/>
            <person name="Pang J."/>
            <person name="Liu Y."/>
            <person name="Luo S."/>
            <person name="Meng S."/>
            <person name="Qian L."/>
            <person name="Wei D."/>
            <person name="Dai S."/>
            <person name="Zhou R."/>
        </authorList>
    </citation>
    <scope>NUCLEOTIDE SEQUENCE [LARGE SCALE GENOMIC DNA]</scope>
    <source>
        <strain evidence="1">BV-YZ2020</strain>
    </source>
</reference>
<sequence length="323" mass="36494">MTGNKELFVDLDEKQKGEIVFGNDSKVPIEGKGDILVLTKSGGHRLITQVYFVPSLKANILSLGQLLENGYDIHLKGLNLLSKENMVEGLPLITQPNQLCDGCLLGKQVRKPFPKESSSRATKPLQLVHADICGPIKPSSHGKSNYFLLFIDDFSRKTWVYFLTRKDEAFGVFQKFKTQVENESGFTIKALRTDRGGEFTSMEFNKFCETNEDISLPLLGDSNHEDIDATPNSLDRSRDESSSNSLESPRRTRSLRDLYDSTDMINNSSLLCLFADTEPLHFKEATQEEKWRFEMDEEIQAIQKNDTWELSTLTKGQKAIGVK</sequence>